<dbReference type="InterPro" id="IPR026082">
    <property type="entry name" value="ABCA"/>
</dbReference>
<keyword evidence="8 10" id="KW-1133">Transmembrane helix</keyword>
<keyword evidence="14" id="KW-1185">Reference proteome</keyword>
<feature type="transmembrane region" description="Helical" evidence="10">
    <location>
        <begin position="248"/>
        <end position="273"/>
    </location>
</feature>
<keyword evidence="9 10" id="KW-0472">Membrane</keyword>
<evidence type="ECO:0000256" key="3">
    <source>
        <dbReference type="ARBA" id="ARBA00022448"/>
    </source>
</evidence>
<evidence type="ECO:0000256" key="5">
    <source>
        <dbReference type="ARBA" id="ARBA00022737"/>
    </source>
</evidence>
<accession>A0ABR2GMD1</accession>
<feature type="transmembrane region" description="Helical" evidence="10">
    <location>
        <begin position="28"/>
        <end position="50"/>
    </location>
</feature>
<evidence type="ECO:0000313" key="14">
    <source>
        <dbReference type="Proteomes" id="UP001470230"/>
    </source>
</evidence>
<evidence type="ECO:0000256" key="4">
    <source>
        <dbReference type="ARBA" id="ARBA00022692"/>
    </source>
</evidence>
<feature type="transmembrane region" description="Helical" evidence="10">
    <location>
        <begin position="388"/>
        <end position="406"/>
    </location>
</feature>
<dbReference type="InterPro" id="IPR003439">
    <property type="entry name" value="ABC_transporter-like_ATP-bd"/>
</dbReference>
<dbReference type="EMBL" id="JAPFFF010000018">
    <property type="protein sequence ID" value="KAK8860700.1"/>
    <property type="molecule type" value="Genomic_DNA"/>
</dbReference>
<comment type="similarity">
    <text evidence="2">Belongs to the ABC transporter superfamily. ABCA family.</text>
</comment>
<sequence length="776" mass="88467">MFHTSHYKAILFRRWITMKRSWKATVTSLVGTLVASALAIVLNYCFIVFLRPKAKVMSFKDFDSNTRDLIFLDNSNTFPDSQKINNYLVDIFHKETGRKINSLTFSSVNEMKAWVIEHERSYAEPESIPLAVGYSIESTEAGSHYTTTTFFNVSDFSQISDELDVELHTSRALFKYIYEETNPDADISLSFTILNSRRIEFITAMVAPVIIGCGLLSIVPMIVTQPVSDINGEARSYMESCSLTIFPYWLATFTIDFAIWVVLTTVMWCIYLAAQIQAFLDNIFISWYLIVAAGPSFIIFMYCVSFLFDSYESASRQIFLIFAVSMLVPFIIEMIRNESNPIWLEWIFSFIPHLAIQRLYSIVLQNMGARTKSFSWYWTEKNNNGQPFFIMEIVNILIYSIILTLIERFRGNVHNRNAKRSFESYREFFKETKAKNDVTKEVLQMEEDVKNNTDYAVRILNVSRLFFNTEGQPIPSVNGVTLGVKKGSLFGFLGANGAGKTTLIRMITSLLPPSDGTIEIFGQDIQEYHDPNIISVCPQFNNHLINEMTTDEHFLLFGMIFKMDKQEIKEKSDFLVKALDLEEMRDKPLNQLSQGNVRKLAIALSFYGPAQIILLDEPTASLDPVACHDVQEMILENRGDKTFMLCTHLLSEAEFLCDMISIMVKGCVFTCGSPQALTEKFGTDYKVDVMLSDDTDETASICEDFFHKMLPKAVCSITRPKARIYDIPSSSIDLADLFQIMEDGNDGSNGYTYYTCSSSSLERVFMEIVRMSEEGG</sequence>
<keyword evidence="5" id="KW-0677">Repeat</keyword>
<keyword evidence="4 10" id="KW-0812">Transmembrane</keyword>
<dbReference type="InterPro" id="IPR027417">
    <property type="entry name" value="P-loop_NTPase"/>
</dbReference>
<dbReference type="SMART" id="SM00382">
    <property type="entry name" value="AAA"/>
    <property type="match status" value="1"/>
</dbReference>
<keyword evidence="7" id="KW-0067">ATP-binding</keyword>
<dbReference type="SUPFAM" id="SSF52540">
    <property type="entry name" value="P-loop containing nucleoside triphosphate hydrolases"/>
    <property type="match status" value="1"/>
</dbReference>
<evidence type="ECO:0000256" key="1">
    <source>
        <dbReference type="ARBA" id="ARBA00004141"/>
    </source>
</evidence>
<evidence type="ECO:0000256" key="2">
    <source>
        <dbReference type="ARBA" id="ARBA00008869"/>
    </source>
</evidence>
<reference evidence="12 14" key="1">
    <citation type="submission" date="2024-04" db="EMBL/GenBank/DDBJ databases">
        <title>Tritrichomonas musculus Genome.</title>
        <authorList>
            <person name="Alves-Ferreira E."/>
            <person name="Grigg M."/>
            <person name="Lorenzi H."/>
            <person name="Galac M."/>
        </authorList>
    </citation>
    <scope>NUCLEOTIDE SEQUENCE [LARGE SCALE GENOMIC DNA]</scope>
    <source>
        <strain evidence="12 14">EAF2021</strain>
    </source>
</reference>
<evidence type="ECO:0000256" key="8">
    <source>
        <dbReference type="ARBA" id="ARBA00022989"/>
    </source>
</evidence>
<dbReference type="InterPro" id="IPR013525">
    <property type="entry name" value="ABC2_TM"/>
</dbReference>
<feature type="transmembrane region" description="Helical" evidence="10">
    <location>
        <begin position="201"/>
        <end position="223"/>
    </location>
</feature>
<evidence type="ECO:0000313" key="12">
    <source>
        <dbReference type="EMBL" id="KAK8835094.1"/>
    </source>
</evidence>
<evidence type="ECO:0000256" key="6">
    <source>
        <dbReference type="ARBA" id="ARBA00022741"/>
    </source>
</evidence>
<organism evidence="12 14">
    <name type="scientific">Tritrichomonas musculus</name>
    <dbReference type="NCBI Taxonomy" id="1915356"/>
    <lineage>
        <taxon>Eukaryota</taxon>
        <taxon>Metamonada</taxon>
        <taxon>Parabasalia</taxon>
        <taxon>Tritrichomonadida</taxon>
        <taxon>Tritrichomonadidae</taxon>
        <taxon>Tritrichomonas</taxon>
    </lineage>
</organism>
<dbReference type="InterPro" id="IPR003593">
    <property type="entry name" value="AAA+_ATPase"/>
</dbReference>
<keyword evidence="3" id="KW-0813">Transport</keyword>
<dbReference type="Pfam" id="PF00005">
    <property type="entry name" value="ABC_tran"/>
    <property type="match status" value="1"/>
</dbReference>
<dbReference type="Gene3D" id="3.40.50.300">
    <property type="entry name" value="P-loop containing nucleotide triphosphate hydrolases"/>
    <property type="match status" value="1"/>
</dbReference>
<evidence type="ECO:0000256" key="9">
    <source>
        <dbReference type="ARBA" id="ARBA00023136"/>
    </source>
</evidence>
<dbReference type="Pfam" id="PF12698">
    <property type="entry name" value="ABC2_membrane_3"/>
    <property type="match status" value="1"/>
</dbReference>
<feature type="transmembrane region" description="Helical" evidence="10">
    <location>
        <begin position="314"/>
        <end position="332"/>
    </location>
</feature>
<keyword evidence="6" id="KW-0547">Nucleotide-binding</keyword>
<dbReference type="Proteomes" id="UP001470230">
    <property type="component" value="Unassembled WGS sequence"/>
</dbReference>
<feature type="domain" description="ABC transporter" evidence="11">
    <location>
        <begin position="457"/>
        <end position="690"/>
    </location>
</feature>
<evidence type="ECO:0000259" key="11">
    <source>
        <dbReference type="PROSITE" id="PS50893"/>
    </source>
</evidence>
<dbReference type="EMBL" id="JAPFFF010000237">
    <property type="protein sequence ID" value="KAK8835094.1"/>
    <property type="molecule type" value="Genomic_DNA"/>
</dbReference>
<name>A0ABR2GMD1_9EUKA</name>
<dbReference type="PANTHER" id="PTHR19229">
    <property type="entry name" value="ATP-BINDING CASSETTE TRANSPORTER SUBFAMILY A ABCA"/>
    <property type="match status" value="1"/>
</dbReference>
<gene>
    <name evidence="13" type="ORF">M9Y10_012365</name>
    <name evidence="12" type="ORF">M9Y10_018104</name>
</gene>
<protein>
    <recommendedName>
        <fullName evidence="11">ABC transporter domain-containing protein</fullName>
    </recommendedName>
</protein>
<comment type="caution">
    <text evidence="12">The sequence shown here is derived from an EMBL/GenBank/DDBJ whole genome shotgun (WGS) entry which is preliminary data.</text>
</comment>
<evidence type="ECO:0000256" key="10">
    <source>
        <dbReference type="SAM" id="Phobius"/>
    </source>
</evidence>
<feature type="transmembrane region" description="Helical" evidence="10">
    <location>
        <begin position="285"/>
        <end position="308"/>
    </location>
</feature>
<proteinExistence type="inferred from homology"/>
<feature type="transmembrane region" description="Helical" evidence="10">
    <location>
        <begin position="344"/>
        <end position="368"/>
    </location>
</feature>
<evidence type="ECO:0000313" key="13">
    <source>
        <dbReference type="EMBL" id="KAK8860700.1"/>
    </source>
</evidence>
<evidence type="ECO:0000256" key="7">
    <source>
        <dbReference type="ARBA" id="ARBA00022840"/>
    </source>
</evidence>
<comment type="subcellular location">
    <subcellularLocation>
        <location evidence="1">Membrane</location>
        <topology evidence="1">Multi-pass membrane protein</topology>
    </subcellularLocation>
</comment>
<dbReference type="PANTHER" id="PTHR19229:SF36">
    <property type="entry name" value="ATP-BINDING CASSETTE SUB-FAMILY A MEMBER 2"/>
    <property type="match status" value="1"/>
</dbReference>
<dbReference type="PROSITE" id="PS50893">
    <property type="entry name" value="ABC_TRANSPORTER_2"/>
    <property type="match status" value="1"/>
</dbReference>